<dbReference type="EMBL" id="CP002608">
    <property type="protein sequence ID" value="AEB41110.1"/>
    <property type="molecule type" value="Genomic_DNA"/>
</dbReference>
<gene>
    <name evidence="1" type="ordered locus">G5S_0080</name>
</gene>
<evidence type="ECO:0000313" key="1">
    <source>
        <dbReference type="EMBL" id="AEB41110.1"/>
    </source>
</evidence>
<organism evidence="1 2">
    <name type="scientific">Chlamydia pecorum (strain ATCC VR-628 / DSM 29919 / E58)</name>
    <name type="common">Chlamydophila pecorum</name>
    <dbReference type="NCBI Taxonomy" id="331635"/>
    <lineage>
        <taxon>Bacteria</taxon>
        <taxon>Pseudomonadati</taxon>
        <taxon>Chlamydiota</taxon>
        <taxon>Chlamydiia</taxon>
        <taxon>Chlamydiales</taxon>
        <taxon>Chlamydiaceae</taxon>
        <taxon>Chlamydia/Chlamydophila group</taxon>
        <taxon>Chlamydia</taxon>
    </lineage>
</organism>
<reference evidence="1 2" key="1">
    <citation type="journal article" date="2011" name="J. Bacteriol.">
        <title>Genome sequence of the obligate intracellular animal pathogen Chlamydia pecorum E58.</title>
        <authorList>
            <person name="Mojica S."/>
            <person name="Huot Creasy H."/>
            <person name="Daugherty S."/>
            <person name="Read T.D."/>
            <person name="Kim T."/>
            <person name="Kaltenboeck B."/>
            <person name="Bavoil P."/>
            <person name="Myers G.S."/>
        </authorList>
    </citation>
    <scope>NUCLEOTIDE SEQUENCE [LARGE SCALE GENOMIC DNA]</scope>
    <source>
        <strain evidence="1 2">E58</strain>
    </source>
</reference>
<sequence>MEHTKIIVAPNFKDEEYGAKIIKGPLKQLSPN</sequence>
<keyword evidence="2" id="KW-1185">Reference proteome</keyword>
<proteinExistence type="predicted"/>
<protein>
    <submittedName>
        <fullName evidence="1">Uncharacterized protein</fullName>
    </submittedName>
</protein>
<accession>A0AA34RCJ5</accession>
<dbReference type="Proteomes" id="UP000008305">
    <property type="component" value="Chromosome"/>
</dbReference>
<name>A0AA34RCJ5_CHLPE</name>
<dbReference type="KEGG" id="cpm:G5S_0080"/>
<evidence type="ECO:0000313" key="2">
    <source>
        <dbReference type="Proteomes" id="UP000008305"/>
    </source>
</evidence>
<dbReference type="AlphaFoldDB" id="A0AA34RCJ5"/>